<keyword evidence="11" id="KW-1003">Cell membrane</keyword>
<dbReference type="EC" id="4.1.1.65" evidence="11"/>
<keyword evidence="5 11" id="KW-0472">Membrane</keyword>
<organism evidence="12 13">
    <name type="scientific">Algoriphagus marincola</name>
    <dbReference type="NCBI Taxonomy" id="264027"/>
    <lineage>
        <taxon>Bacteria</taxon>
        <taxon>Pseudomonadati</taxon>
        <taxon>Bacteroidota</taxon>
        <taxon>Cytophagia</taxon>
        <taxon>Cytophagales</taxon>
        <taxon>Cyclobacteriaceae</taxon>
        <taxon>Algoriphagus</taxon>
    </lineage>
</organism>
<feature type="active site" description="Schiff-base intermediate with substrate; via pyruvic acid; for decarboxylase activity" evidence="11">
    <location>
        <position position="255"/>
    </location>
</feature>
<dbReference type="InterPro" id="IPR003817">
    <property type="entry name" value="PS_Dcarbxylase"/>
</dbReference>
<comment type="function">
    <text evidence="11">Catalyzes the formation of phosphatidylethanolamine (PtdEtn) from phosphatidylserine (PtdSer).</text>
</comment>
<keyword evidence="8 11" id="KW-0456">Lyase</keyword>
<dbReference type="EMBL" id="JAHVHP010000002">
    <property type="protein sequence ID" value="MBY5951598.1"/>
    <property type="molecule type" value="Genomic_DNA"/>
</dbReference>
<dbReference type="NCBIfam" id="TIGR00163">
    <property type="entry name" value="PS_decarb"/>
    <property type="match status" value="1"/>
</dbReference>
<evidence type="ECO:0000256" key="5">
    <source>
        <dbReference type="ARBA" id="ARBA00023136"/>
    </source>
</evidence>
<feature type="active site" description="Charge relay system; for autoendoproteolytic cleavage activity" evidence="11">
    <location>
        <position position="167"/>
    </location>
</feature>
<sequence length="293" mass="33297">MEIQFINRATKELITERPPGEDLLRFLYGNPVGEALVLPIAKRKFISDWYGKKMDSPSSVSRIEPFVSSLNIDMSESEKQIDEFTSFNDFFYRKLKPGARKIEEGLVSPGDGKLLVFEKASEVNSFFVKGERFTLEQFLEDEKLAEQYKDAAMAILRLAPNDYHRYHFPYPGIPSPCHEIGKDYYSVSPISLERKFTKVFTKNKREICRLKTAGKGEMLIIPVGATMVGSLNSTFTPESPVKKGEEMGYFAFGGSTIVLLFDSAKFTFDKDLIENTRNHFETAVRMGEKIASE</sequence>
<feature type="chain" id="PRO_5044912040" description="Phosphatidylserine decarboxylase beta chain" evidence="11">
    <location>
        <begin position="1"/>
        <end position="254"/>
    </location>
</feature>
<accession>A0ABS7N5L6</accession>
<comment type="cofactor">
    <cofactor evidence="11">
        <name>pyruvate</name>
        <dbReference type="ChEBI" id="CHEBI:15361"/>
    </cofactor>
    <text evidence="11">Binds 1 pyruvoyl group covalently per subunit.</text>
</comment>
<evidence type="ECO:0000256" key="2">
    <source>
        <dbReference type="ARBA" id="ARBA00022516"/>
    </source>
</evidence>
<keyword evidence="7 11" id="KW-0594">Phospholipid biosynthesis</keyword>
<dbReference type="Pfam" id="PF02666">
    <property type="entry name" value="PS_Dcarbxylase"/>
    <property type="match status" value="1"/>
</dbReference>
<evidence type="ECO:0000256" key="6">
    <source>
        <dbReference type="ARBA" id="ARBA00023145"/>
    </source>
</evidence>
<dbReference type="PANTHER" id="PTHR10067:SF17">
    <property type="entry name" value="PHOSPHATIDYLSERINE DECARBOXYLASE PROENZYME 2"/>
    <property type="match status" value="1"/>
</dbReference>
<feature type="active site" description="Charge relay system; for autoendoproteolytic cleavage activity" evidence="11">
    <location>
        <position position="255"/>
    </location>
</feature>
<dbReference type="PANTHER" id="PTHR10067">
    <property type="entry name" value="PHOSPHATIDYLSERINE DECARBOXYLASE"/>
    <property type="match status" value="1"/>
</dbReference>
<dbReference type="HAMAP" id="MF_00663">
    <property type="entry name" value="PS_decarb_PSD_B_type2"/>
    <property type="match status" value="1"/>
</dbReference>
<comment type="pathway">
    <text evidence="1">Lipid metabolism.</text>
</comment>
<evidence type="ECO:0000256" key="9">
    <source>
        <dbReference type="ARBA" id="ARBA00023264"/>
    </source>
</evidence>
<protein>
    <recommendedName>
        <fullName evidence="11">Phosphatidylserine decarboxylase proenzyme</fullName>
        <ecNumber evidence="11">4.1.1.65</ecNumber>
    </recommendedName>
    <component>
        <recommendedName>
            <fullName evidence="11">Phosphatidylserine decarboxylase alpha chain</fullName>
        </recommendedName>
    </component>
    <component>
        <recommendedName>
            <fullName evidence="11">Phosphatidylserine decarboxylase beta chain</fullName>
        </recommendedName>
    </component>
</protein>
<keyword evidence="4 11" id="KW-0443">Lipid metabolism</keyword>
<comment type="similarity">
    <text evidence="11">Belongs to the phosphatidylserine decarboxylase family. PSD-B subfamily. Prokaryotic type II sub-subfamily.</text>
</comment>
<evidence type="ECO:0000256" key="3">
    <source>
        <dbReference type="ARBA" id="ARBA00022793"/>
    </source>
</evidence>
<keyword evidence="2 11" id="KW-0444">Lipid biosynthesis</keyword>
<name>A0ABS7N5L6_9BACT</name>
<evidence type="ECO:0000256" key="7">
    <source>
        <dbReference type="ARBA" id="ARBA00023209"/>
    </source>
</evidence>
<feature type="chain" id="PRO_5044912041" description="Phosphatidylserine decarboxylase alpha chain" evidence="11">
    <location>
        <begin position="255"/>
        <end position="293"/>
    </location>
</feature>
<dbReference type="RefSeq" id="WP_222584218.1">
    <property type="nucleotide sequence ID" value="NZ_JAHVHP010000002.1"/>
</dbReference>
<dbReference type="GO" id="GO:0004609">
    <property type="term" value="F:phosphatidylserine decarboxylase activity"/>
    <property type="evidence" value="ECO:0007669"/>
    <property type="project" value="UniProtKB-EC"/>
</dbReference>
<reference evidence="12 13" key="1">
    <citation type="submission" date="2021-06" db="EMBL/GenBank/DDBJ databases">
        <title>44 bacteria genomes isolated from Dapeng, Shenzhen.</title>
        <authorList>
            <person name="Zheng W."/>
            <person name="Yu S."/>
            <person name="Huang Y."/>
        </authorList>
    </citation>
    <scope>NUCLEOTIDE SEQUENCE [LARGE SCALE GENOMIC DNA]</scope>
    <source>
        <strain evidence="12 13">DP5N14-6</strain>
    </source>
</reference>
<evidence type="ECO:0000256" key="11">
    <source>
        <dbReference type="HAMAP-Rule" id="MF_00663"/>
    </source>
</evidence>
<dbReference type="InterPro" id="IPR033179">
    <property type="entry name" value="PSD_type2_pro"/>
</dbReference>
<feature type="site" description="Cleavage (non-hydrolytic); by autocatalysis" evidence="11">
    <location>
        <begin position="254"/>
        <end position="255"/>
    </location>
</feature>
<evidence type="ECO:0000256" key="10">
    <source>
        <dbReference type="ARBA" id="ARBA00023317"/>
    </source>
</evidence>
<gene>
    <name evidence="12" type="primary">asd</name>
    <name evidence="11" type="synonym">psd</name>
    <name evidence="12" type="ORF">KUV23_11470</name>
</gene>
<keyword evidence="6 11" id="KW-0865">Zymogen</keyword>
<keyword evidence="3 11" id="KW-0210">Decarboxylase</keyword>
<comment type="PTM">
    <text evidence="11">Is synthesized initially as an inactive proenzyme. Formation of the active enzyme involves a self-maturation process in which the active site pyruvoyl group is generated from an internal serine residue via an autocatalytic post-translational modification. Two non-identical subunits are generated from the proenzyme in this reaction, and the pyruvate is formed at the N-terminus of the alpha chain, which is derived from the carboxyl end of the proenzyme. The autoendoproteolytic cleavage occurs by a canonical serine protease mechanism, in which the side chain hydroxyl group of the serine supplies its oxygen atom to form the C-terminus of the beta chain, while the remainder of the serine residue undergoes an oxidative deamination to produce ammonia and the pyruvoyl prosthetic group on the alpha chain. During this reaction, the Ser that is part of the protease active site of the proenzyme becomes the pyruvoyl prosthetic group, which constitutes an essential element of the active site of the mature decarboxylase.</text>
</comment>
<comment type="pathway">
    <text evidence="11">Phospholipid metabolism; phosphatidylethanolamine biosynthesis; phosphatidylethanolamine from CDP-diacylglycerol: step 2/2.</text>
</comment>
<keyword evidence="10 11" id="KW-0670">Pyruvate</keyword>
<evidence type="ECO:0000256" key="8">
    <source>
        <dbReference type="ARBA" id="ARBA00023239"/>
    </source>
</evidence>
<feature type="active site" description="Charge relay system; for autoendoproteolytic cleavage activity" evidence="11">
    <location>
        <position position="111"/>
    </location>
</feature>
<proteinExistence type="inferred from homology"/>
<comment type="subcellular location">
    <subcellularLocation>
        <location evidence="11">Cell membrane</location>
        <topology evidence="11">Peripheral membrane protein</topology>
    </subcellularLocation>
</comment>
<dbReference type="Proteomes" id="UP000766609">
    <property type="component" value="Unassembled WGS sequence"/>
</dbReference>
<comment type="catalytic activity">
    <reaction evidence="11">
        <text>a 1,2-diacyl-sn-glycero-3-phospho-L-serine + H(+) = a 1,2-diacyl-sn-glycero-3-phosphoethanolamine + CO2</text>
        <dbReference type="Rhea" id="RHEA:20828"/>
        <dbReference type="ChEBI" id="CHEBI:15378"/>
        <dbReference type="ChEBI" id="CHEBI:16526"/>
        <dbReference type="ChEBI" id="CHEBI:57262"/>
        <dbReference type="ChEBI" id="CHEBI:64612"/>
        <dbReference type="EC" id="4.1.1.65"/>
    </reaction>
</comment>
<evidence type="ECO:0000256" key="4">
    <source>
        <dbReference type="ARBA" id="ARBA00023098"/>
    </source>
</evidence>
<keyword evidence="9 11" id="KW-1208">Phospholipid metabolism</keyword>
<evidence type="ECO:0000313" key="12">
    <source>
        <dbReference type="EMBL" id="MBY5951598.1"/>
    </source>
</evidence>
<feature type="modified residue" description="Pyruvic acid (Ser); by autocatalysis" evidence="11">
    <location>
        <position position="255"/>
    </location>
</feature>
<comment type="subunit">
    <text evidence="11">Heterodimer of a large membrane-associated beta subunit and a small pyruvoyl-containing alpha subunit.</text>
</comment>
<evidence type="ECO:0000256" key="1">
    <source>
        <dbReference type="ARBA" id="ARBA00005189"/>
    </source>
</evidence>
<dbReference type="InterPro" id="IPR033177">
    <property type="entry name" value="PSD-B"/>
</dbReference>
<keyword evidence="13" id="KW-1185">Reference proteome</keyword>
<evidence type="ECO:0000313" key="13">
    <source>
        <dbReference type="Proteomes" id="UP000766609"/>
    </source>
</evidence>
<comment type="caution">
    <text evidence="12">The sequence shown here is derived from an EMBL/GenBank/DDBJ whole genome shotgun (WGS) entry which is preliminary data.</text>
</comment>